<comment type="caution">
    <text evidence="6">The sequence shown here is derived from an EMBL/GenBank/DDBJ whole genome shotgun (WGS) entry which is preliminary data.</text>
</comment>
<dbReference type="Proteomes" id="UP000295244">
    <property type="component" value="Unassembled WGS sequence"/>
</dbReference>
<dbReference type="AlphaFoldDB" id="A0A4R1BP43"/>
<evidence type="ECO:0000256" key="2">
    <source>
        <dbReference type="ARBA" id="ARBA00022801"/>
    </source>
</evidence>
<evidence type="ECO:0000259" key="5">
    <source>
        <dbReference type="SMART" id="SM00226"/>
    </source>
</evidence>
<dbReference type="RefSeq" id="WP_132689078.1">
    <property type="nucleotide sequence ID" value="NZ_SKBU01000008.1"/>
</dbReference>
<dbReference type="InterPro" id="IPR023485">
    <property type="entry name" value="Ptyr_pPase"/>
</dbReference>
<dbReference type="GO" id="GO:0004725">
    <property type="term" value="F:protein tyrosine phosphatase activity"/>
    <property type="evidence" value="ECO:0007669"/>
    <property type="project" value="InterPro"/>
</dbReference>
<dbReference type="SUPFAM" id="SSF52788">
    <property type="entry name" value="Phosphotyrosine protein phosphatases I"/>
    <property type="match status" value="1"/>
</dbReference>
<evidence type="ECO:0000313" key="6">
    <source>
        <dbReference type="EMBL" id="TCJ19410.1"/>
    </source>
</evidence>
<proteinExistence type="inferred from homology"/>
<keyword evidence="3" id="KW-0904">Protein phosphatase</keyword>
<comment type="similarity">
    <text evidence="1">Belongs to the low molecular weight phosphotyrosine protein phosphatase family.</text>
</comment>
<dbReference type="PANTHER" id="PTHR11717">
    <property type="entry name" value="LOW MOLECULAR WEIGHT PROTEIN TYROSINE PHOSPHATASE"/>
    <property type="match status" value="1"/>
</dbReference>
<name>A0A4R1BP43_9ACTN</name>
<dbReference type="Pfam" id="PF01451">
    <property type="entry name" value="LMWPc"/>
    <property type="match status" value="1"/>
</dbReference>
<dbReference type="InterPro" id="IPR017867">
    <property type="entry name" value="Tyr_phospatase_low_mol_wt"/>
</dbReference>
<gene>
    <name evidence="6" type="ORF">E0L93_04465</name>
</gene>
<dbReference type="PANTHER" id="PTHR11717:SF31">
    <property type="entry name" value="LOW MOLECULAR WEIGHT PROTEIN-TYROSINE-PHOSPHATASE ETP-RELATED"/>
    <property type="match status" value="1"/>
</dbReference>
<dbReference type="CDD" id="cd16344">
    <property type="entry name" value="LMWPAP"/>
    <property type="match status" value="1"/>
</dbReference>
<evidence type="ECO:0000256" key="4">
    <source>
        <dbReference type="PIRSR" id="PIRSR617867-1"/>
    </source>
</evidence>
<sequence length="163" mass="17682">MKKILFVCTANICRSPMASMLFNALARERGIAARAESAGVAALEGEQMAENSALALREAGVEPDPQHRARQVTGEMLREADLILTMSPQHAAAIRKLLGESPEKLYTLPEYAAGSPDSISDPYGGSFSGYRASLRQILGYVEGALDRLQREDTGRNESQVEVE</sequence>
<keyword evidence="7" id="KW-1185">Reference proteome</keyword>
<dbReference type="InterPro" id="IPR036196">
    <property type="entry name" value="Ptyr_pPase_sf"/>
</dbReference>
<dbReference type="OrthoDB" id="9784339at2"/>
<dbReference type="SMART" id="SM00226">
    <property type="entry name" value="LMWPc"/>
    <property type="match status" value="1"/>
</dbReference>
<accession>A0A4R1BP43</accession>
<organism evidence="6 7">
    <name type="scientific">Rubrobacter taiwanensis</name>
    <dbReference type="NCBI Taxonomy" id="185139"/>
    <lineage>
        <taxon>Bacteria</taxon>
        <taxon>Bacillati</taxon>
        <taxon>Actinomycetota</taxon>
        <taxon>Rubrobacteria</taxon>
        <taxon>Rubrobacterales</taxon>
        <taxon>Rubrobacteraceae</taxon>
        <taxon>Rubrobacter</taxon>
    </lineage>
</organism>
<dbReference type="Gene3D" id="3.40.50.2300">
    <property type="match status" value="1"/>
</dbReference>
<dbReference type="PRINTS" id="PR00719">
    <property type="entry name" value="LMWPTPASE"/>
</dbReference>
<evidence type="ECO:0000256" key="1">
    <source>
        <dbReference type="ARBA" id="ARBA00011063"/>
    </source>
</evidence>
<feature type="active site" evidence="4">
    <location>
        <position position="14"/>
    </location>
</feature>
<evidence type="ECO:0000256" key="3">
    <source>
        <dbReference type="ARBA" id="ARBA00022912"/>
    </source>
</evidence>
<evidence type="ECO:0000313" key="7">
    <source>
        <dbReference type="Proteomes" id="UP000295244"/>
    </source>
</evidence>
<feature type="active site" description="Proton donor" evidence="4">
    <location>
        <position position="121"/>
    </location>
</feature>
<protein>
    <submittedName>
        <fullName evidence="6">Low molecular weight protein arginine phosphatase</fullName>
    </submittedName>
</protein>
<dbReference type="EMBL" id="SKBU01000008">
    <property type="protein sequence ID" value="TCJ19410.1"/>
    <property type="molecule type" value="Genomic_DNA"/>
</dbReference>
<feature type="active site" description="Nucleophile" evidence="4">
    <location>
        <position position="8"/>
    </location>
</feature>
<feature type="domain" description="Phosphotyrosine protein phosphatase I" evidence="5">
    <location>
        <begin position="2"/>
        <end position="147"/>
    </location>
</feature>
<reference evidence="6 7" key="1">
    <citation type="submission" date="2019-03" db="EMBL/GenBank/DDBJ databases">
        <title>Whole genome sequence of a novel Rubrobacter taiwanensis strain, isolated from Yellowstone National Park.</title>
        <authorList>
            <person name="Freed S."/>
            <person name="Ramaley R.F."/>
            <person name="Kyndt J.A."/>
        </authorList>
    </citation>
    <scope>NUCLEOTIDE SEQUENCE [LARGE SCALE GENOMIC DNA]</scope>
    <source>
        <strain evidence="6 7">Yellowstone</strain>
    </source>
</reference>
<dbReference type="InterPro" id="IPR050438">
    <property type="entry name" value="LMW_PTPase"/>
</dbReference>
<keyword evidence="2" id="KW-0378">Hydrolase</keyword>